<sequence length="278" mass="30045">MSVREAGSRWHRGDADGTDRQLRVLRARWRTASLAAGWRFPNDWGVPEVDEVCASVVTEAELAGALAELGRARARSGAGLEETLTDLAALHAVVTNPAEVGGLVAPDPDATPSRLLRAVAVAWADATLGDLRGVEPGESLTGLATEEYLRIRLGELYRLGRRKGFHPADRYVLLVVTLDLTEVAGWPRLMAMILVGDVLRSVFDGGETLAVIGPSVAVVLAERDAALPKRTFEARMRIADRLAVDPDLRGARRAEVRVERLPCAEEAAQSLVHAVRRA</sequence>
<keyword evidence="2" id="KW-1185">Reference proteome</keyword>
<organism evidence="1 2">
    <name type="scientific">Actinokineospora xionganensis</name>
    <dbReference type="NCBI Taxonomy" id="2684470"/>
    <lineage>
        <taxon>Bacteria</taxon>
        <taxon>Bacillati</taxon>
        <taxon>Actinomycetota</taxon>
        <taxon>Actinomycetes</taxon>
        <taxon>Pseudonocardiales</taxon>
        <taxon>Pseudonocardiaceae</taxon>
        <taxon>Actinokineospora</taxon>
    </lineage>
</organism>
<gene>
    <name evidence="1" type="ORF">GPZ80_14750</name>
</gene>
<protein>
    <submittedName>
        <fullName evidence="1">GGDEF domain-containing protein</fullName>
    </submittedName>
</protein>
<dbReference type="RefSeq" id="WP_187220907.1">
    <property type="nucleotide sequence ID" value="NZ_JABVED010000007.1"/>
</dbReference>
<proteinExistence type="predicted"/>
<comment type="caution">
    <text evidence="1">The sequence shown here is derived from an EMBL/GenBank/DDBJ whole genome shotgun (WGS) entry which is preliminary data.</text>
</comment>
<reference evidence="1 2" key="1">
    <citation type="submission" date="2020-06" db="EMBL/GenBank/DDBJ databases">
        <title>Actinokineospora xiongansis sp. nov., isolated from soil of Baiyangdian.</title>
        <authorList>
            <person name="Zhang X."/>
        </authorList>
    </citation>
    <scope>NUCLEOTIDE SEQUENCE [LARGE SCALE GENOMIC DNA]</scope>
    <source>
        <strain evidence="1 2">HBU206404</strain>
    </source>
</reference>
<dbReference type="Proteomes" id="UP000734823">
    <property type="component" value="Unassembled WGS sequence"/>
</dbReference>
<name>A0ABR7L6W3_9PSEU</name>
<evidence type="ECO:0000313" key="1">
    <source>
        <dbReference type="EMBL" id="MBC6448430.1"/>
    </source>
</evidence>
<dbReference type="EMBL" id="JABVED010000007">
    <property type="protein sequence ID" value="MBC6448430.1"/>
    <property type="molecule type" value="Genomic_DNA"/>
</dbReference>
<evidence type="ECO:0000313" key="2">
    <source>
        <dbReference type="Proteomes" id="UP000734823"/>
    </source>
</evidence>
<accession>A0ABR7L6W3</accession>